<protein>
    <submittedName>
        <fullName evidence="3">SDR family NAD(P)-dependent oxidoreductase</fullName>
    </submittedName>
</protein>
<keyword evidence="2" id="KW-0560">Oxidoreductase</keyword>
<accession>A0A9X4L7J5</accession>
<organism evidence="3 4">
    <name type="scientific">Staphylococcus equorum</name>
    <dbReference type="NCBI Taxonomy" id="246432"/>
    <lineage>
        <taxon>Bacteria</taxon>
        <taxon>Bacillati</taxon>
        <taxon>Bacillota</taxon>
        <taxon>Bacilli</taxon>
        <taxon>Bacillales</taxon>
        <taxon>Staphylococcaceae</taxon>
        <taxon>Staphylococcus</taxon>
    </lineage>
</organism>
<comment type="caution">
    <text evidence="3">The sequence shown here is derived from an EMBL/GenBank/DDBJ whole genome shotgun (WGS) entry which is preliminary data.</text>
</comment>
<dbReference type="AlphaFoldDB" id="A0A9X4L7J5"/>
<dbReference type="CDD" id="cd05233">
    <property type="entry name" value="SDR_c"/>
    <property type="match status" value="1"/>
</dbReference>
<dbReference type="Gene3D" id="3.40.50.720">
    <property type="entry name" value="NAD(P)-binding Rossmann-like Domain"/>
    <property type="match status" value="1"/>
</dbReference>
<dbReference type="SUPFAM" id="SSF51735">
    <property type="entry name" value="NAD(P)-binding Rossmann-fold domains"/>
    <property type="match status" value="1"/>
</dbReference>
<reference evidence="3" key="1">
    <citation type="submission" date="2022-05" db="EMBL/GenBank/DDBJ databases">
        <title>Comparative genomics of Staphylococcus equorum isolates.</title>
        <authorList>
            <person name="Luelf R.H."/>
        </authorList>
    </citation>
    <scope>NUCLEOTIDE SEQUENCE</scope>
    <source>
        <strain evidence="3">TMW 2.2343</strain>
    </source>
</reference>
<dbReference type="Pfam" id="PF00106">
    <property type="entry name" value="adh_short"/>
    <property type="match status" value="1"/>
</dbReference>
<evidence type="ECO:0000313" key="3">
    <source>
        <dbReference type="EMBL" id="MDG0858367.1"/>
    </source>
</evidence>
<dbReference type="PANTHER" id="PTHR44196:SF1">
    <property type="entry name" value="DEHYDROGENASE_REDUCTASE SDR FAMILY MEMBER 7B"/>
    <property type="match status" value="1"/>
</dbReference>
<dbReference type="InterPro" id="IPR036291">
    <property type="entry name" value="NAD(P)-bd_dom_sf"/>
</dbReference>
<sequence>MIGKHYILTGGTSGLGKAILKILLKKRVFVTVIVRNPQKLDDIIAQYGTEHLSIIQCDLQSQAQILKLKHHFQDQSIDGLIYSSGLGYFKSIEQHSIDEMLETYTLNIMNFNILLTTIQPFLSTHPSIVGIGSQSAFLTQAYAAHYGASKSAFNQVLNALRIERPNYHVLTVNTGPIATPFHEKADPSLAFAQKYKSIMLDSDKLAQQVVKGMLTNKTEINEPKWMHFMLKIYQLAPRFIEKHFTIFFKNKA</sequence>
<dbReference type="EMBL" id="JAMBPX010000002">
    <property type="protein sequence ID" value="MDG0858367.1"/>
    <property type="molecule type" value="Genomic_DNA"/>
</dbReference>
<comment type="similarity">
    <text evidence="1">Belongs to the short-chain dehydrogenases/reductases (SDR) family.</text>
</comment>
<dbReference type="Proteomes" id="UP001152302">
    <property type="component" value="Unassembled WGS sequence"/>
</dbReference>
<evidence type="ECO:0000313" key="4">
    <source>
        <dbReference type="Proteomes" id="UP001152302"/>
    </source>
</evidence>
<dbReference type="GO" id="GO:0016491">
    <property type="term" value="F:oxidoreductase activity"/>
    <property type="evidence" value="ECO:0007669"/>
    <property type="project" value="UniProtKB-KW"/>
</dbReference>
<proteinExistence type="inferred from homology"/>
<dbReference type="RefSeq" id="WP_277580782.1">
    <property type="nucleotide sequence ID" value="NZ_JAMBPV010000002.1"/>
</dbReference>
<dbReference type="GO" id="GO:0016020">
    <property type="term" value="C:membrane"/>
    <property type="evidence" value="ECO:0007669"/>
    <property type="project" value="TreeGrafter"/>
</dbReference>
<dbReference type="PANTHER" id="PTHR44196">
    <property type="entry name" value="DEHYDROGENASE/REDUCTASE SDR FAMILY MEMBER 7B"/>
    <property type="match status" value="1"/>
</dbReference>
<evidence type="ECO:0000256" key="1">
    <source>
        <dbReference type="ARBA" id="ARBA00006484"/>
    </source>
</evidence>
<name>A0A9X4L7J5_9STAP</name>
<evidence type="ECO:0000256" key="2">
    <source>
        <dbReference type="ARBA" id="ARBA00023002"/>
    </source>
</evidence>
<dbReference type="PRINTS" id="PR00081">
    <property type="entry name" value="GDHRDH"/>
</dbReference>
<gene>
    <name evidence="3" type="ORF">M4L21_03420</name>
</gene>
<dbReference type="InterPro" id="IPR002347">
    <property type="entry name" value="SDR_fam"/>
</dbReference>